<dbReference type="InterPro" id="IPR041527">
    <property type="entry name" value="YhcG_N"/>
</dbReference>
<proteinExistence type="predicted"/>
<evidence type="ECO:0000313" key="4">
    <source>
        <dbReference type="Proteomes" id="UP000185739"/>
    </source>
</evidence>
<evidence type="ECO:0008006" key="5">
    <source>
        <dbReference type="Google" id="ProtNLM"/>
    </source>
</evidence>
<accession>A0A1L6FA87</accession>
<dbReference type="AlphaFoldDB" id="A0A1L6FA87"/>
<dbReference type="Proteomes" id="UP000185739">
    <property type="component" value="Chromosome"/>
</dbReference>
<dbReference type="InterPro" id="IPR011856">
    <property type="entry name" value="tRNA_endonuc-like_dom_sf"/>
</dbReference>
<dbReference type="STRING" id="96773.Tchl_0822"/>
<dbReference type="InterPro" id="IPR009362">
    <property type="entry name" value="YhcG_C"/>
</dbReference>
<organism evidence="3 4">
    <name type="scientific">Thauera chlorobenzoica</name>
    <dbReference type="NCBI Taxonomy" id="96773"/>
    <lineage>
        <taxon>Bacteria</taxon>
        <taxon>Pseudomonadati</taxon>
        <taxon>Pseudomonadota</taxon>
        <taxon>Betaproteobacteria</taxon>
        <taxon>Rhodocyclales</taxon>
        <taxon>Zoogloeaceae</taxon>
        <taxon>Thauera</taxon>
    </lineage>
</organism>
<feature type="domain" description="YhcG N-terminal" evidence="2">
    <location>
        <begin position="5"/>
        <end position="138"/>
    </location>
</feature>
<dbReference type="KEGG" id="tcl:Tchl_0822"/>
<feature type="domain" description="YhcG PDDEXK nuclease" evidence="1">
    <location>
        <begin position="162"/>
        <end position="317"/>
    </location>
</feature>
<protein>
    <recommendedName>
        <fullName evidence="5">DUF1016 domain-containing protein</fullName>
    </recommendedName>
</protein>
<dbReference type="Pfam" id="PF06250">
    <property type="entry name" value="YhcG_C"/>
    <property type="match status" value="1"/>
</dbReference>
<evidence type="ECO:0000259" key="1">
    <source>
        <dbReference type="Pfam" id="PF06250"/>
    </source>
</evidence>
<dbReference type="PANTHER" id="PTHR30547">
    <property type="entry name" value="UNCHARACTERIZED PROTEIN YHCG-RELATED"/>
    <property type="match status" value="1"/>
</dbReference>
<dbReference type="Gene3D" id="3.40.1350.10">
    <property type="match status" value="1"/>
</dbReference>
<dbReference type="InterPro" id="IPR053148">
    <property type="entry name" value="PD-DEXK-like_domain"/>
</dbReference>
<dbReference type="EMBL" id="CP018839">
    <property type="protein sequence ID" value="APR03686.1"/>
    <property type="molecule type" value="Genomic_DNA"/>
</dbReference>
<name>A0A1L6FA87_9RHOO</name>
<gene>
    <name evidence="3" type="ORF">Tchl_0822</name>
</gene>
<sequence length="339" mass="38855">MLGEFKERIRRERLRVVLASNAAMVLLYWDIGERILDKQHHEGWGAKVIDRLSADLQEAFPDMKGFSPRNLKYMRRFAEVWPDREIVQAVLAQLTWYHNIALLEKLPDAEQRLWYARQALQHGWSRNILAMQIEARAIDRHGKAQSNFALTLPPPDSDMATQVFKDPYLFDFLGTAGPRREKELEQGLMDHLQKFLIELGQGFAFVGRQVHLELGDQDFYLDLLFYHLKLRRYIVIELKARSFQPGDGAQLGMYMTAVNRLLNHPDDKPALGLLLVREKNQLLVEYALGGSTQPISVADWDTQLTRALPEDLSASLPSIEEIERELGANDPVEVGRAGV</sequence>
<dbReference type="Pfam" id="PF17761">
    <property type="entry name" value="DUF1016_N"/>
    <property type="match status" value="1"/>
</dbReference>
<evidence type="ECO:0000313" key="3">
    <source>
        <dbReference type="EMBL" id="APR03686.1"/>
    </source>
</evidence>
<evidence type="ECO:0000259" key="2">
    <source>
        <dbReference type="Pfam" id="PF17761"/>
    </source>
</evidence>
<reference evidence="3 4" key="1">
    <citation type="submission" date="2016-12" db="EMBL/GenBank/DDBJ databases">
        <title>Complete genome sequence of Thauera chlorobenzoica, a Betaproteobacterium degrading haloaromatics anaerobically to CO2 and halides.</title>
        <authorList>
            <person name="Goris T."/>
            <person name="Mergelsberg M."/>
            <person name="Boll M."/>
        </authorList>
    </citation>
    <scope>NUCLEOTIDE SEQUENCE [LARGE SCALE GENOMIC DNA]</scope>
    <source>
        <strain evidence="3 4">3CB1</strain>
    </source>
</reference>
<keyword evidence="4" id="KW-1185">Reference proteome</keyword>
<dbReference type="GO" id="GO:0003676">
    <property type="term" value="F:nucleic acid binding"/>
    <property type="evidence" value="ECO:0007669"/>
    <property type="project" value="InterPro"/>
</dbReference>
<dbReference type="PANTHER" id="PTHR30547:SF0">
    <property type="entry name" value="BLR8175 PROTEIN"/>
    <property type="match status" value="1"/>
</dbReference>